<dbReference type="PROSITE" id="PS00409">
    <property type="entry name" value="PROKAR_NTER_METHYL"/>
    <property type="match status" value="1"/>
</dbReference>
<dbReference type="RefSeq" id="WP_145030131.1">
    <property type="nucleotide sequence ID" value="NZ_CP036271.1"/>
</dbReference>
<sequence>MAASRRHGFTLIELLVVIAIIAILIALLLPAVQQAREAARRTQCKNNLKQLGLAMHNYHDVHNGLPVGQYGCCWGTWMVSVLPFVEQGPLFNAYEHNRKYGTTLGPADDARYSSPVNRTVVQTRLAVYTCPSDTPGIYSTNNYTKHNYLVNFGTTSQVQTPTLNGVQWRGAPFIRNSDSPLSSGAARNQSFRDLSDGLSSTLLLSEGLQGVGNDLRGLGWWAGATQFSTYLGPNSNLPDSLSSNCTTDTNRPQMNLPCVATTTANPAMLAARSRHVGGVHVTLGDGSSRFISQNLDIGVWRSLSTSQGGEVVGEF</sequence>
<protein>
    <submittedName>
        <fullName evidence="2">Type II secretion system protein G</fullName>
    </submittedName>
</protein>
<evidence type="ECO:0000313" key="2">
    <source>
        <dbReference type="EMBL" id="QDT54255.1"/>
    </source>
</evidence>
<dbReference type="Pfam" id="PF07963">
    <property type="entry name" value="N_methyl"/>
    <property type="match status" value="1"/>
</dbReference>
<organism evidence="2 3">
    <name type="scientific">Caulifigura coniformis</name>
    <dbReference type="NCBI Taxonomy" id="2527983"/>
    <lineage>
        <taxon>Bacteria</taxon>
        <taxon>Pseudomonadati</taxon>
        <taxon>Planctomycetota</taxon>
        <taxon>Planctomycetia</taxon>
        <taxon>Planctomycetales</taxon>
        <taxon>Planctomycetaceae</taxon>
        <taxon>Caulifigura</taxon>
    </lineage>
</organism>
<dbReference type="SUPFAM" id="SSF54523">
    <property type="entry name" value="Pili subunits"/>
    <property type="match status" value="1"/>
</dbReference>
<dbReference type="OrthoDB" id="270727at2"/>
<name>A0A517SDQ7_9PLAN</name>
<dbReference type="AlphaFoldDB" id="A0A517SDQ7"/>
<feature type="domain" description="DUF1559" evidence="1">
    <location>
        <begin position="33"/>
        <end position="297"/>
    </location>
</feature>
<accession>A0A517SDQ7</accession>
<dbReference type="NCBIfam" id="TIGR02532">
    <property type="entry name" value="IV_pilin_GFxxxE"/>
    <property type="match status" value="1"/>
</dbReference>
<dbReference type="InParanoid" id="A0A517SDQ7"/>
<dbReference type="PANTHER" id="PTHR30093">
    <property type="entry name" value="GENERAL SECRETION PATHWAY PROTEIN G"/>
    <property type="match status" value="1"/>
</dbReference>
<dbReference type="PANTHER" id="PTHR30093:SF2">
    <property type="entry name" value="TYPE II SECRETION SYSTEM PROTEIN H"/>
    <property type="match status" value="1"/>
</dbReference>
<evidence type="ECO:0000313" key="3">
    <source>
        <dbReference type="Proteomes" id="UP000315700"/>
    </source>
</evidence>
<dbReference type="Proteomes" id="UP000315700">
    <property type="component" value="Chromosome"/>
</dbReference>
<dbReference type="Pfam" id="PF07596">
    <property type="entry name" value="SBP_bac_10"/>
    <property type="match status" value="1"/>
</dbReference>
<gene>
    <name evidence="2" type="primary">xcpT_25</name>
    <name evidence="2" type="ORF">Pan44_22830</name>
</gene>
<dbReference type="EMBL" id="CP036271">
    <property type="protein sequence ID" value="QDT54255.1"/>
    <property type="molecule type" value="Genomic_DNA"/>
</dbReference>
<evidence type="ECO:0000259" key="1">
    <source>
        <dbReference type="Pfam" id="PF07596"/>
    </source>
</evidence>
<dbReference type="InterPro" id="IPR012902">
    <property type="entry name" value="N_methyl_site"/>
</dbReference>
<keyword evidence="3" id="KW-1185">Reference proteome</keyword>
<dbReference type="InterPro" id="IPR011453">
    <property type="entry name" value="DUF1559"/>
</dbReference>
<dbReference type="KEGG" id="ccos:Pan44_22830"/>
<dbReference type="Gene3D" id="3.30.700.10">
    <property type="entry name" value="Glycoprotein, Type 4 Pilin"/>
    <property type="match status" value="1"/>
</dbReference>
<dbReference type="NCBIfam" id="TIGR04294">
    <property type="entry name" value="pre_pil_HX9DG"/>
    <property type="match status" value="1"/>
</dbReference>
<reference evidence="2 3" key="1">
    <citation type="submission" date="2019-02" db="EMBL/GenBank/DDBJ databases">
        <title>Deep-cultivation of Planctomycetes and their phenomic and genomic characterization uncovers novel biology.</title>
        <authorList>
            <person name="Wiegand S."/>
            <person name="Jogler M."/>
            <person name="Boedeker C."/>
            <person name="Pinto D."/>
            <person name="Vollmers J."/>
            <person name="Rivas-Marin E."/>
            <person name="Kohn T."/>
            <person name="Peeters S.H."/>
            <person name="Heuer A."/>
            <person name="Rast P."/>
            <person name="Oberbeckmann S."/>
            <person name="Bunk B."/>
            <person name="Jeske O."/>
            <person name="Meyerdierks A."/>
            <person name="Storesund J.E."/>
            <person name="Kallscheuer N."/>
            <person name="Luecker S."/>
            <person name="Lage O.M."/>
            <person name="Pohl T."/>
            <person name="Merkel B.J."/>
            <person name="Hornburger P."/>
            <person name="Mueller R.-W."/>
            <person name="Bruemmer F."/>
            <person name="Labrenz M."/>
            <person name="Spormann A.M."/>
            <person name="Op den Camp H."/>
            <person name="Overmann J."/>
            <person name="Amann R."/>
            <person name="Jetten M.S.M."/>
            <person name="Mascher T."/>
            <person name="Medema M.H."/>
            <person name="Devos D.P."/>
            <person name="Kaster A.-K."/>
            <person name="Ovreas L."/>
            <person name="Rohde M."/>
            <person name="Galperin M.Y."/>
            <person name="Jogler C."/>
        </authorList>
    </citation>
    <scope>NUCLEOTIDE SEQUENCE [LARGE SCALE GENOMIC DNA]</scope>
    <source>
        <strain evidence="2 3">Pan44</strain>
    </source>
</reference>
<dbReference type="InterPro" id="IPR027558">
    <property type="entry name" value="Pre_pil_HX9DG_C"/>
</dbReference>
<proteinExistence type="predicted"/>
<dbReference type="InterPro" id="IPR045584">
    <property type="entry name" value="Pilin-like"/>
</dbReference>